<evidence type="ECO:0000313" key="3">
    <source>
        <dbReference type="Proteomes" id="UP001217417"/>
    </source>
</evidence>
<gene>
    <name evidence="2" type="ORF">POJ06DRAFT_116392</name>
</gene>
<keyword evidence="1" id="KW-0472">Membrane</keyword>
<evidence type="ECO:0000313" key="2">
    <source>
        <dbReference type="EMBL" id="KAJ8099763.1"/>
    </source>
</evidence>
<dbReference type="Proteomes" id="UP001217417">
    <property type="component" value="Unassembled WGS sequence"/>
</dbReference>
<dbReference type="RefSeq" id="XP_056043213.1">
    <property type="nucleotide sequence ID" value="XM_056184165.1"/>
</dbReference>
<reference evidence="2" key="1">
    <citation type="submission" date="2023-03" db="EMBL/GenBank/DDBJ databases">
        <title>Near-Complete genome sequence of Lipomyces tetrasporous NRRL Y-64009, an oleaginous yeast capable of growing on lignocellulosic hydrolysates.</title>
        <authorList>
            <consortium name="Lawrence Berkeley National Laboratory"/>
            <person name="Jagtap S.S."/>
            <person name="Liu J.-J."/>
            <person name="Walukiewicz H.E."/>
            <person name="Pangilinan J."/>
            <person name="Lipzen A."/>
            <person name="Ahrendt S."/>
            <person name="Koriabine M."/>
            <person name="Cobaugh K."/>
            <person name="Salamov A."/>
            <person name="Yoshinaga Y."/>
            <person name="Ng V."/>
            <person name="Daum C."/>
            <person name="Grigoriev I.V."/>
            <person name="Slininger P.J."/>
            <person name="Dien B.S."/>
            <person name="Jin Y.-S."/>
            <person name="Rao C.V."/>
        </authorList>
    </citation>
    <scope>NUCLEOTIDE SEQUENCE</scope>
    <source>
        <strain evidence="2">NRRL Y-64009</strain>
    </source>
</reference>
<comment type="caution">
    <text evidence="2">The sequence shown here is derived from an EMBL/GenBank/DDBJ whole genome shotgun (WGS) entry which is preliminary data.</text>
</comment>
<dbReference type="EMBL" id="JARPMG010000006">
    <property type="protein sequence ID" value="KAJ8099763.1"/>
    <property type="molecule type" value="Genomic_DNA"/>
</dbReference>
<name>A0AAD7QQV1_9ASCO</name>
<feature type="transmembrane region" description="Helical" evidence="1">
    <location>
        <begin position="42"/>
        <end position="61"/>
    </location>
</feature>
<keyword evidence="1" id="KW-0812">Transmembrane</keyword>
<proteinExistence type="predicted"/>
<organism evidence="2 3">
    <name type="scientific">Lipomyces tetrasporus</name>
    <dbReference type="NCBI Taxonomy" id="54092"/>
    <lineage>
        <taxon>Eukaryota</taxon>
        <taxon>Fungi</taxon>
        <taxon>Dikarya</taxon>
        <taxon>Ascomycota</taxon>
        <taxon>Saccharomycotina</taxon>
        <taxon>Lipomycetes</taxon>
        <taxon>Lipomycetales</taxon>
        <taxon>Lipomycetaceae</taxon>
        <taxon>Lipomyces</taxon>
    </lineage>
</organism>
<keyword evidence="1" id="KW-1133">Transmembrane helix</keyword>
<dbReference type="GeneID" id="80879331"/>
<sequence length="71" mass="8359">MELWASVGLGQIFLIYWMGLVVHTFYLHYLTHILYFLTDGRLIGGICHSYSFTLSLSHFFLGRRREIMCNV</sequence>
<protein>
    <submittedName>
        <fullName evidence="2">Uncharacterized protein</fullName>
    </submittedName>
</protein>
<accession>A0AAD7QQV1</accession>
<evidence type="ECO:0000256" key="1">
    <source>
        <dbReference type="SAM" id="Phobius"/>
    </source>
</evidence>
<dbReference type="AlphaFoldDB" id="A0AAD7QQV1"/>
<keyword evidence="3" id="KW-1185">Reference proteome</keyword>
<feature type="transmembrane region" description="Helical" evidence="1">
    <location>
        <begin position="12"/>
        <end position="30"/>
    </location>
</feature>